<feature type="domain" description="TonB C-terminal" evidence="12">
    <location>
        <begin position="165"/>
        <end position="256"/>
    </location>
</feature>
<evidence type="ECO:0000256" key="2">
    <source>
        <dbReference type="ARBA" id="ARBA00006555"/>
    </source>
</evidence>
<feature type="region of interest" description="Disordered" evidence="10">
    <location>
        <begin position="77"/>
        <end position="151"/>
    </location>
</feature>
<gene>
    <name evidence="13" type="ORF">LMG31841_02864</name>
</gene>
<dbReference type="GO" id="GO:0055085">
    <property type="term" value="P:transmembrane transport"/>
    <property type="evidence" value="ECO:0007669"/>
    <property type="project" value="InterPro"/>
</dbReference>
<evidence type="ECO:0000256" key="5">
    <source>
        <dbReference type="ARBA" id="ARBA00022519"/>
    </source>
</evidence>
<keyword evidence="3" id="KW-0813">Transport</keyword>
<evidence type="ECO:0000256" key="6">
    <source>
        <dbReference type="ARBA" id="ARBA00022692"/>
    </source>
</evidence>
<organism evidence="13 14">
    <name type="scientific">Paraburkholderia saeva</name>
    <dbReference type="NCBI Taxonomy" id="2777537"/>
    <lineage>
        <taxon>Bacteria</taxon>
        <taxon>Pseudomonadati</taxon>
        <taxon>Pseudomonadota</taxon>
        <taxon>Betaproteobacteria</taxon>
        <taxon>Burkholderiales</taxon>
        <taxon>Burkholderiaceae</taxon>
        <taxon>Paraburkholderia</taxon>
    </lineage>
</organism>
<evidence type="ECO:0000256" key="10">
    <source>
        <dbReference type="SAM" id="MobiDB-lite"/>
    </source>
</evidence>
<comment type="subcellular location">
    <subcellularLocation>
        <location evidence="1">Cell inner membrane</location>
        <topology evidence="1">Single-pass membrane protein</topology>
        <orientation evidence="1">Periplasmic side</orientation>
    </subcellularLocation>
</comment>
<evidence type="ECO:0000256" key="4">
    <source>
        <dbReference type="ARBA" id="ARBA00022475"/>
    </source>
</evidence>
<keyword evidence="6 11" id="KW-0812">Transmembrane</keyword>
<proteinExistence type="inferred from homology"/>
<evidence type="ECO:0000256" key="9">
    <source>
        <dbReference type="ARBA" id="ARBA00023136"/>
    </source>
</evidence>
<dbReference type="InterPro" id="IPR037682">
    <property type="entry name" value="TonB_C"/>
</dbReference>
<dbReference type="Pfam" id="PF03544">
    <property type="entry name" value="TonB_C"/>
    <property type="match status" value="1"/>
</dbReference>
<accession>A0A9N8RX40</accession>
<feature type="compositionally biased region" description="Pro residues" evidence="10">
    <location>
        <begin position="129"/>
        <end position="146"/>
    </location>
</feature>
<dbReference type="Gene3D" id="3.30.1150.10">
    <property type="match status" value="1"/>
</dbReference>
<dbReference type="AlphaFoldDB" id="A0A9N8RX40"/>
<dbReference type="GO" id="GO:0098797">
    <property type="term" value="C:plasma membrane protein complex"/>
    <property type="evidence" value="ECO:0007669"/>
    <property type="project" value="TreeGrafter"/>
</dbReference>
<dbReference type="GO" id="GO:0015031">
    <property type="term" value="P:protein transport"/>
    <property type="evidence" value="ECO:0007669"/>
    <property type="project" value="UniProtKB-KW"/>
</dbReference>
<dbReference type="PROSITE" id="PS52015">
    <property type="entry name" value="TONB_CTD"/>
    <property type="match status" value="1"/>
</dbReference>
<evidence type="ECO:0000256" key="11">
    <source>
        <dbReference type="SAM" id="Phobius"/>
    </source>
</evidence>
<protein>
    <recommendedName>
        <fullName evidence="12">TonB C-terminal domain-containing protein</fullName>
    </recommendedName>
</protein>
<evidence type="ECO:0000256" key="8">
    <source>
        <dbReference type="ARBA" id="ARBA00022989"/>
    </source>
</evidence>
<dbReference type="InterPro" id="IPR006260">
    <property type="entry name" value="TonB/TolA_C"/>
</dbReference>
<comment type="similarity">
    <text evidence="2">Belongs to the TonB family.</text>
</comment>
<keyword evidence="14" id="KW-1185">Reference proteome</keyword>
<feature type="compositionally biased region" description="Pro residues" evidence="10">
    <location>
        <begin position="85"/>
        <end position="96"/>
    </location>
</feature>
<evidence type="ECO:0000256" key="7">
    <source>
        <dbReference type="ARBA" id="ARBA00022927"/>
    </source>
</evidence>
<keyword evidence="5" id="KW-0997">Cell inner membrane</keyword>
<sequence>MPSGSHNMQPSYNAPHGISLAQPTRFNRRVVTATAVVAALHVALLVAVLIARDEPVPRALESRTITAELLSPAPVAAPAAIQSTPTPPKPTPPVPQVKPKIQPRPVAKPTPTPLPEAAAPSQHEISTPEPAPPAPPAPATPAPAPAPAEAAAPAIGKPTMALSAPKNVAHLDCSIAQPDYPVLSKRHNETGTAMVKFVVGLTGKIENIELKKSSGFGRLDDAALAAMRSSSCKPYIENGEAIRATYTQPFAFSLTD</sequence>
<evidence type="ECO:0000313" key="13">
    <source>
        <dbReference type="EMBL" id="CAG4900334.1"/>
    </source>
</evidence>
<evidence type="ECO:0000259" key="12">
    <source>
        <dbReference type="PROSITE" id="PS52015"/>
    </source>
</evidence>
<dbReference type="PANTHER" id="PTHR33446:SF2">
    <property type="entry name" value="PROTEIN TONB"/>
    <property type="match status" value="1"/>
</dbReference>
<dbReference type="NCBIfam" id="TIGR01352">
    <property type="entry name" value="tonB_Cterm"/>
    <property type="match status" value="1"/>
</dbReference>
<dbReference type="Proteomes" id="UP000789704">
    <property type="component" value="Unassembled WGS sequence"/>
</dbReference>
<feature type="transmembrane region" description="Helical" evidence="11">
    <location>
        <begin position="30"/>
        <end position="51"/>
    </location>
</feature>
<dbReference type="InterPro" id="IPR051045">
    <property type="entry name" value="TonB-dependent_transducer"/>
</dbReference>
<evidence type="ECO:0000313" key="14">
    <source>
        <dbReference type="Proteomes" id="UP000789704"/>
    </source>
</evidence>
<keyword evidence="4" id="KW-1003">Cell membrane</keyword>
<dbReference type="SUPFAM" id="SSF74653">
    <property type="entry name" value="TolA/TonB C-terminal domain"/>
    <property type="match status" value="1"/>
</dbReference>
<name>A0A9N8RX40_9BURK</name>
<keyword evidence="9 11" id="KW-0472">Membrane</keyword>
<keyword evidence="7" id="KW-0653">Protein transport</keyword>
<comment type="caution">
    <text evidence="13">The sequence shown here is derived from an EMBL/GenBank/DDBJ whole genome shotgun (WGS) entry which is preliminary data.</text>
</comment>
<evidence type="ECO:0000256" key="1">
    <source>
        <dbReference type="ARBA" id="ARBA00004383"/>
    </source>
</evidence>
<reference evidence="13" key="1">
    <citation type="submission" date="2021-04" db="EMBL/GenBank/DDBJ databases">
        <authorList>
            <person name="Vanwijnsberghe S."/>
        </authorList>
    </citation>
    <scope>NUCLEOTIDE SEQUENCE</scope>
    <source>
        <strain evidence="13">LMG 31841</strain>
    </source>
</reference>
<dbReference type="PANTHER" id="PTHR33446">
    <property type="entry name" value="PROTEIN TONB-RELATED"/>
    <property type="match status" value="1"/>
</dbReference>
<dbReference type="GO" id="GO:0031992">
    <property type="term" value="F:energy transducer activity"/>
    <property type="evidence" value="ECO:0007669"/>
    <property type="project" value="TreeGrafter"/>
</dbReference>
<keyword evidence="8 11" id="KW-1133">Transmembrane helix</keyword>
<evidence type="ECO:0000256" key="3">
    <source>
        <dbReference type="ARBA" id="ARBA00022448"/>
    </source>
</evidence>
<dbReference type="EMBL" id="CAJQZC010000005">
    <property type="protein sequence ID" value="CAG4900334.1"/>
    <property type="molecule type" value="Genomic_DNA"/>
</dbReference>